<gene>
    <name evidence="4" type="ORF">UK23_21855</name>
</gene>
<dbReference type="PATRIC" id="fig|68170.10.peg.5445"/>
<dbReference type="Proteomes" id="UP000033393">
    <property type="component" value="Unassembled WGS sequence"/>
</dbReference>
<keyword evidence="1" id="KW-0547">Nucleotide-binding</keyword>
<dbReference type="PROSITE" id="PS50893">
    <property type="entry name" value="ABC_TRANSPORTER_2"/>
    <property type="match status" value="1"/>
</dbReference>
<dbReference type="AlphaFoldDB" id="A0A0F0GY75"/>
<dbReference type="STRING" id="68170.GCA_000974445_01292"/>
<dbReference type="PANTHER" id="PTHR43158:SF5">
    <property type="entry name" value="ABC TRANSPORTER, ATP-BINDING PROTEIN"/>
    <property type="match status" value="1"/>
</dbReference>
<dbReference type="InterPro" id="IPR027417">
    <property type="entry name" value="P-loop_NTPase"/>
</dbReference>
<keyword evidence="5" id="KW-1185">Reference proteome</keyword>
<dbReference type="PANTHER" id="PTHR43158">
    <property type="entry name" value="SKFA PEPTIDE EXPORT ATP-BINDING PROTEIN SKFE"/>
    <property type="match status" value="1"/>
</dbReference>
<dbReference type="InterPro" id="IPR017871">
    <property type="entry name" value="ABC_transporter-like_CS"/>
</dbReference>
<reference evidence="4 5" key="1">
    <citation type="submission" date="2015-02" db="EMBL/GenBank/DDBJ databases">
        <authorList>
            <person name="Ju K.-S."/>
            <person name="Doroghazi J.R."/>
            <person name="Metcalf W."/>
        </authorList>
    </citation>
    <scope>NUCLEOTIDE SEQUENCE [LARGE SCALE GENOMIC DNA]</scope>
    <source>
        <strain evidence="4 5">NRRL B-16140</strain>
    </source>
</reference>
<feature type="domain" description="ABC transporter" evidence="3">
    <location>
        <begin position="3"/>
        <end position="228"/>
    </location>
</feature>
<dbReference type="OrthoDB" id="9804819at2"/>
<evidence type="ECO:0000313" key="4">
    <source>
        <dbReference type="EMBL" id="KJK46947.1"/>
    </source>
</evidence>
<dbReference type="GO" id="GO:0016887">
    <property type="term" value="F:ATP hydrolysis activity"/>
    <property type="evidence" value="ECO:0007669"/>
    <property type="project" value="InterPro"/>
</dbReference>
<evidence type="ECO:0000259" key="3">
    <source>
        <dbReference type="PROSITE" id="PS50893"/>
    </source>
</evidence>
<accession>A0A0F0GY75</accession>
<evidence type="ECO:0000313" key="5">
    <source>
        <dbReference type="Proteomes" id="UP000033393"/>
    </source>
</evidence>
<dbReference type="RefSeq" id="WP_045313454.1">
    <property type="nucleotide sequence ID" value="NZ_JYJG01000150.1"/>
</dbReference>
<proteinExistence type="predicted"/>
<name>A0A0F0GY75_LENAE</name>
<dbReference type="SMART" id="SM00382">
    <property type="entry name" value="AAA"/>
    <property type="match status" value="1"/>
</dbReference>
<dbReference type="InterPro" id="IPR003593">
    <property type="entry name" value="AAA+_ATPase"/>
</dbReference>
<comment type="caution">
    <text evidence="4">The sequence shown here is derived from an EMBL/GenBank/DDBJ whole genome shotgun (WGS) entry which is preliminary data.</text>
</comment>
<dbReference type="GO" id="GO:0005524">
    <property type="term" value="F:ATP binding"/>
    <property type="evidence" value="ECO:0007669"/>
    <property type="project" value="UniProtKB-KW"/>
</dbReference>
<dbReference type="EMBL" id="JYJG01000150">
    <property type="protein sequence ID" value="KJK46947.1"/>
    <property type="molecule type" value="Genomic_DNA"/>
</dbReference>
<evidence type="ECO:0000256" key="1">
    <source>
        <dbReference type="ARBA" id="ARBA00022741"/>
    </source>
</evidence>
<dbReference type="Pfam" id="PF00005">
    <property type="entry name" value="ABC_tran"/>
    <property type="match status" value="1"/>
</dbReference>
<keyword evidence="2" id="KW-0067">ATP-binding</keyword>
<evidence type="ECO:0000256" key="2">
    <source>
        <dbReference type="ARBA" id="ARBA00022840"/>
    </source>
</evidence>
<dbReference type="PROSITE" id="PS00211">
    <property type="entry name" value="ABC_TRANSPORTER_1"/>
    <property type="match status" value="1"/>
</dbReference>
<dbReference type="eggNOG" id="COG1131">
    <property type="taxonomic scope" value="Bacteria"/>
</dbReference>
<dbReference type="Gene3D" id="3.40.50.300">
    <property type="entry name" value="P-loop containing nucleotide triphosphate hydrolases"/>
    <property type="match status" value="1"/>
</dbReference>
<sequence length="291" mass="31448">MRVDVRGLSVRYGSVVAVDDMSFSLSGNKIYGLLGRNGSGKTSLMSALAGYRKPLGAVTLDGAPVFENADAMRQVCLVRHTADAADKGDKVSYVLEYGAAWRETWDNSYALSLIDLFRIPLKSKVSALSLGQRSALGVVIGLASRSPLTMLDESHLGMDTPTRYAFYDTLLNDFMAHPRTIIISTHLIEELSSLLEEVVIIDSGRLVLQEEADVLRSRGTEVTGNAGDVDEFTAGLTVLSEKSLGRTKAAMVYGALDDSRLIRARQLGLELGPIALQDLFVHLTEPVGGKL</sequence>
<organism evidence="4 5">
    <name type="scientific">Lentzea aerocolonigenes</name>
    <name type="common">Lechevalieria aerocolonigenes</name>
    <name type="synonym">Saccharothrix aerocolonigenes</name>
    <dbReference type="NCBI Taxonomy" id="68170"/>
    <lineage>
        <taxon>Bacteria</taxon>
        <taxon>Bacillati</taxon>
        <taxon>Actinomycetota</taxon>
        <taxon>Actinomycetes</taxon>
        <taxon>Pseudonocardiales</taxon>
        <taxon>Pseudonocardiaceae</taxon>
        <taxon>Lentzea</taxon>
    </lineage>
</organism>
<dbReference type="SUPFAM" id="SSF52540">
    <property type="entry name" value="P-loop containing nucleoside triphosphate hydrolases"/>
    <property type="match status" value="1"/>
</dbReference>
<dbReference type="InterPro" id="IPR003439">
    <property type="entry name" value="ABC_transporter-like_ATP-bd"/>
</dbReference>
<protein>
    <submittedName>
        <fullName evidence="4">ABC transporter</fullName>
    </submittedName>
</protein>